<organism evidence="3 4">
    <name type="scientific">Siccibacter colletis</name>
    <dbReference type="NCBI Taxonomy" id="1505757"/>
    <lineage>
        <taxon>Bacteria</taxon>
        <taxon>Pseudomonadati</taxon>
        <taxon>Pseudomonadota</taxon>
        <taxon>Gammaproteobacteria</taxon>
        <taxon>Enterobacterales</taxon>
        <taxon>Enterobacteriaceae</taxon>
        <taxon>Siccibacter</taxon>
    </lineage>
</organism>
<dbReference type="InterPro" id="IPR050271">
    <property type="entry name" value="UDP-glycosyltransferase"/>
</dbReference>
<dbReference type="InterPro" id="IPR002213">
    <property type="entry name" value="UDP_glucos_trans"/>
</dbReference>
<dbReference type="PANTHER" id="PTHR48043">
    <property type="entry name" value="EG:EG0003.4 PROTEIN-RELATED"/>
    <property type="match status" value="1"/>
</dbReference>
<dbReference type="EMBL" id="CP074352">
    <property type="protein sequence ID" value="UYU33253.1"/>
    <property type="molecule type" value="Genomic_DNA"/>
</dbReference>
<keyword evidence="2" id="KW-0808">Transferase</keyword>
<evidence type="ECO:0000313" key="3">
    <source>
        <dbReference type="EMBL" id="UYU33253.1"/>
    </source>
</evidence>
<dbReference type="Proteomes" id="UP001156318">
    <property type="component" value="Chromosome"/>
</dbReference>
<evidence type="ECO:0000256" key="1">
    <source>
        <dbReference type="ARBA" id="ARBA00022676"/>
    </source>
</evidence>
<dbReference type="Pfam" id="PF00201">
    <property type="entry name" value="UDPGT"/>
    <property type="match status" value="1"/>
</dbReference>
<sequence length="421" mass="46360">MSHYAIVVPPLFSHIRTLEVLAAALSQRGHRLTFILPEDAVTPGLHNIHACPSLPAAILAAQRHMQNPARRAIWRIARTMAALTEALCRELPALLRTLKVDGVIVDQMEPAGSLVSESLGLPFVSVACALPINREPHLPLSVMPFAYAEDERAQRLYRGSERVYDLIMRPLYRAIRAQSLRLGLTPRDRPDQCLSPLAQIAQWSRSLDFPRHALPNCFHYIGAMKQPEKPGAPAATPSEQGAAPLGYASLGTLQEHPYRLLRKMAAACRRAGVQVMVTHCDRLSEDEVASLYHHGATWVESFIDQPEFIRRADVVVSHAGLNTVLETVAAARPLLLLPVAFDQPAIAARIVHHGLGLRVSRFASSRSLARHITALLNDDRFRRRLEAACQQVSEGGGATRGAAIIEQALASKRPVLRDTDY</sequence>
<dbReference type="RefSeq" id="WP_264385833.1">
    <property type="nucleotide sequence ID" value="NZ_CP074352.1"/>
</dbReference>
<dbReference type="Gene3D" id="3.40.50.2000">
    <property type="entry name" value="Glycogen Phosphorylase B"/>
    <property type="match status" value="2"/>
</dbReference>
<dbReference type="SUPFAM" id="SSF53756">
    <property type="entry name" value="UDP-Glycosyltransferase/glycogen phosphorylase"/>
    <property type="match status" value="1"/>
</dbReference>
<dbReference type="PANTHER" id="PTHR48043:SF145">
    <property type="entry name" value="FI06409P-RELATED"/>
    <property type="match status" value="1"/>
</dbReference>
<dbReference type="CDD" id="cd03784">
    <property type="entry name" value="GT1_Gtf-like"/>
    <property type="match status" value="1"/>
</dbReference>
<gene>
    <name evidence="3" type="ORF">KFZ77_07015</name>
</gene>
<proteinExistence type="predicted"/>
<keyword evidence="1" id="KW-0328">Glycosyltransferase</keyword>
<evidence type="ECO:0000256" key="2">
    <source>
        <dbReference type="ARBA" id="ARBA00022679"/>
    </source>
</evidence>
<name>A0ABY6JHD7_9ENTR</name>
<evidence type="ECO:0000313" key="4">
    <source>
        <dbReference type="Proteomes" id="UP001156318"/>
    </source>
</evidence>
<accession>A0ABY6JHD7</accession>
<keyword evidence="4" id="KW-1185">Reference proteome</keyword>
<protein>
    <submittedName>
        <fullName evidence="3">Glycosyltransferase family 1 protein</fullName>
    </submittedName>
</protein>
<reference evidence="3 4" key="1">
    <citation type="submission" date="2021-05" db="EMBL/GenBank/DDBJ databases">
        <title>Isolation, identification, and the growth promoting effects of Pantoea dispersa strain YSD J2 from the aboveground leaves of Cyperus esculentus L.Var. Sativus.</title>
        <authorList>
            <person name="Wang S."/>
            <person name="Tang X.M."/>
            <person name="Huang Y.N."/>
        </authorList>
    </citation>
    <scope>NUCLEOTIDE SEQUENCE [LARGE SCALE GENOMIC DNA]</scope>
    <source>
        <strain evidence="4">YSD YN2</strain>
    </source>
</reference>